<evidence type="ECO:0000256" key="5">
    <source>
        <dbReference type="ARBA" id="ARBA00023010"/>
    </source>
</evidence>
<name>A0AAD5UI80_9FUNG</name>
<evidence type="ECO:0000256" key="8">
    <source>
        <dbReference type="SAM" id="MobiDB-lite"/>
    </source>
</evidence>
<accession>A0AAD5UI80</accession>
<dbReference type="AlphaFoldDB" id="A0AAD5UI80"/>
<dbReference type="GO" id="GO:0005643">
    <property type="term" value="C:nuclear pore"/>
    <property type="evidence" value="ECO:0007669"/>
    <property type="project" value="UniProtKB-SubCell"/>
</dbReference>
<sequence length="466" mass="49722">MFGQQNQQTGFGQPAQNTFGFGQQNQNTGAGGNATLGFGTQPAGGFGNTTQPTGGFGNTTNQPTGGLFGNTNTTAQPAAKGLFGNTSTTTAQPTTGGLFGNTGTSQPTTGGLFGNATTNTSQPAAGGLFGNTNTSTTQPSNMFGSTTNTAGGLFGQKSTTQPGFGQAQTSAPITLSTKYSELPPDIQSQLDTIEKFINSQSGVSTSISNLTLEKDLQEIVKETEETSRKLSGLKTILQRDVYVIDQLKSLVAKELRNTDLVARFIESSPTSDFNKGIQTNDAYSNYFLNFTNDLEMRMNQCRQNIEELELNLRSSHTPKINATVIQEIIKNQYQSFMSIAGKVAQVHDTITKAKDIYIQFHEKYYGNVTPENNRESYSQLAQYLQPTVQQPVPQQLNQSQFGQSQFGTQSLFGAKPADTKPAFALSSKPATAAAPTLNTSLFGNPIGGVGMKRSNSLGGAETKKLF</sequence>
<dbReference type="GO" id="GO:0051028">
    <property type="term" value="P:mRNA transport"/>
    <property type="evidence" value="ECO:0007669"/>
    <property type="project" value="UniProtKB-KW"/>
</dbReference>
<organism evidence="9 11">
    <name type="scientific">Boothiomyces macroporosus</name>
    <dbReference type="NCBI Taxonomy" id="261099"/>
    <lineage>
        <taxon>Eukaryota</taxon>
        <taxon>Fungi</taxon>
        <taxon>Fungi incertae sedis</taxon>
        <taxon>Chytridiomycota</taxon>
        <taxon>Chytridiomycota incertae sedis</taxon>
        <taxon>Chytridiomycetes</taxon>
        <taxon>Rhizophydiales</taxon>
        <taxon>Terramycetaceae</taxon>
        <taxon>Boothiomyces</taxon>
    </lineage>
</organism>
<evidence type="ECO:0000256" key="4">
    <source>
        <dbReference type="ARBA" id="ARBA00022927"/>
    </source>
</evidence>
<gene>
    <name evidence="9" type="primary">NUPL1_1</name>
    <name evidence="10" type="synonym">NUPL1_2</name>
    <name evidence="9" type="ORF">HK103_005244</name>
    <name evidence="10" type="ORF">HK103_005264</name>
</gene>
<dbReference type="GO" id="GO:0015031">
    <property type="term" value="P:protein transport"/>
    <property type="evidence" value="ECO:0007669"/>
    <property type="project" value="UniProtKB-KW"/>
</dbReference>
<dbReference type="Proteomes" id="UP001210925">
    <property type="component" value="Unassembled WGS sequence"/>
</dbReference>
<comment type="subcellular location">
    <subcellularLocation>
        <location evidence="1">Nucleus</location>
        <location evidence="1">Nuclear pore complex</location>
    </subcellularLocation>
</comment>
<dbReference type="PANTHER" id="PTHR13437:SF2">
    <property type="entry name" value="NUCLEOPORIN P58_P45"/>
    <property type="match status" value="1"/>
</dbReference>
<evidence type="ECO:0000256" key="6">
    <source>
        <dbReference type="ARBA" id="ARBA00023132"/>
    </source>
</evidence>
<dbReference type="Gene3D" id="6.10.140.1350">
    <property type="match status" value="1"/>
</dbReference>
<dbReference type="GO" id="GO:0017056">
    <property type="term" value="F:structural constituent of nuclear pore"/>
    <property type="evidence" value="ECO:0007669"/>
    <property type="project" value="InterPro"/>
</dbReference>
<keyword evidence="11" id="KW-1185">Reference proteome</keyword>
<feature type="compositionally biased region" description="Polar residues" evidence="8">
    <location>
        <begin position="48"/>
        <end position="76"/>
    </location>
</feature>
<keyword evidence="7" id="KW-0539">Nucleus</keyword>
<feature type="compositionally biased region" description="Low complexity" evidence="8">
    <location>
        <begin position="1"/>
        <end position="28"/>
    </location>
</feature>
<evidence type="ECO:0000256" key="7">
    <source>
        <dbReference type="ARBA" id="ARBA00023242"/>
    </source>
</evidence>
<dbReference type="PANTHER" id="PTHR13437">
    <property type="entry name" value="NUCLEOPORIN P58/P45 NUCLEOPORIN-LIKE PROTEIN 1"/>
    <property type="match status" value="1"/>
</dbReference>
<protein>
    <submittedName>
        <fullName evidence="9">Nucleoporin p58/p45</fullName>
    </submittedName>
</protein>
<evidence type="ECO:0000256" key="3">
    <source>
        <dbReference type="ARBA" id="ARBA00022816"/>
    </source>
</evidence>
<keyword evidence="3" id="KW-0509">mRNA transport</keyword>
<keyword evidence="4" id="KW-0653">Protein transport</keyword>
<dbReference type="InterPro" id="IPR025574">
    <property type="entry name" value="Nucleoporin_FG_rpt"/>
</dbReference>
<feature type="compositionally biased region" description="Low complexity" evidence="8">
    <location>
        <begin position="86"/>
        <end position="95"/>
    </location>
</feature>
<keyword evidence="6" id="KW-0906">Nuclear pore complex</keyword>
<dbReference type="EMBL" id="JADGKB010000048">
    <property type="protein sequence ID" value="KAJ3256630.1"/>
    <property type="molecule type" value="Genomic_DNA"/>
</dbReference>
<dbReference type="Pfam" id="PF15967">
    <property type="entry name" value="Nucleoporin_FG2"/>
    <property type="match status" value="1"/>
</dbReference>
<evidence type="ECO:0000313" key="10">
    <source>
        <dbReference type="EMBL" id="KAJ3256630.1"/>
    </source>
</evidence>
<dbReference type="EMBL" id="JADGKB010000048">
    <property type="protein sequence ID" value="KAJ3256610.1"/>
    <property type="molecule type" value="Genomic_DNA"/>
</dbReference>
<evidence type="ECO:0000256" key="1">
    <source>
        <dbReference type="ARBA" id="ARBA00004567"/>
    </source>
</evidence>
<dbReference type="InterPro" id="IPR024882">
    <property type="entry name" value="NUP58/p45/49"/>
</dbReference>
<evidence type="ECO:0000256" key="2">
    <source>
        <dbReference type="ARBA" id="ARBA00022448"/>
    </source>
</evidence>
<evidence type="ECO:0000313" key="11">
    <source>
        <dbReference type="Proteomes" id="UP001210925"/>
    </source>
</evidence>
<proteinExistence type="predicted"/>
<reference evidence="9" key="1">
    <citation type="submission" date="2020-05" db="EMBL/GenBank/DDBJ databases">
        <title>Phylogenomic resolution of chytrid fungi.</title>
        <authorList>
            <person name="Stajich J.E."/>
            <person name="Amses K."/>
            <person name="Simmons R."/>
            <person name="Seto K."/>
            <person name="Myers J."/>
            <person name="Bonds A."/>
            <person name="Quandt C.A."/>
            <person name="Barry K."/>
            <person name="Liu P."/>
            <person name="Grigoriev I."/>
            <person name="Longcore J.E."/>
            <person name="James T.Y."/>
        </authorList>
    </citation>
    <scope>NUCLEOTIDE SEQUENCE</scope>
    <source>
        <strain evidence="9">PLAUS21</strain>
    </source>
</reference>
<feature type="compositionally biased region" description="Polar residues" evidence="8">
    <location>
        <begin position="101"/>
        <end position="119"/>
    </location>
</feature>
<comment type="caution">
    <text evidence="9">The sequence shown here is derived from an EMBL/GenBank/DDBJ whole genome shotgun (WGS) entry which is preliminary data.</text>
</comment>
<evidence type="ECO:0000313" key="9">
    <source>
        <dbReference type="EMBL" id="KAJ3256610.1"/>
    </source>
</evidence>
<keyword evidence="5" id="KW-0811">Translocation</keyword>
<dbReference type="Pfam" id="PF13634">
    <property type="entry name" value="Nucleoporin_FG"/>
    <property type="match status" value="1"/>
</dbReference>
<keyword evidence="2" id="KW-0813">Transport</keyword>
<dbReference type="GO" id="GO:0008139">
    <property type="term" value="F:nuclear localization sequence binding"/>
    <property type="evidence" value="ECO:0007669"/>
    <property type="project" value="InterPro"/>
</dbReference>
<feature type="region of interest" description="Disordered" evidence="8">
    <location>
        <begin position="1"/>
        <end position="119"/>
    </location>
</feature>